<feature type="domain" description="Replication-associated protein ORF2/G2P" evidence="1">
    <location>
        <begin position="100"/>
        <end position="205"/>
    </location>
</feature>
<dbReference type="Pfam" id="PF23343">
    <property type="entry name" value="REP_ORF2-G2P"/>
    <property type="match status" value="1"/>
</dbReference>
<dbReference type="InterPro" id="IPR056906">
    <property type="entry name" value="ORF2/G2P_dom"/>
</dbReference>
<proteinExistence type="predicted"/>
<name>A0A8S5P5H3_9CAUD</name>
<evidence type="ECO:0000259" key="1">
    <source>
        <dbReference type="Pfam" id="PF23343"/>
    </source>
</evidence>
<accession>A0A8S5P5H3</accession>
<reference evidence="2" key="1">
    <citation type="journal article" date="2021" name="Proc. Natl. Acad. Sci. U.S.A.">
        <title>A Catalog of Tens of Thousands of Viruses from Human Metagenomes Reveals Hidden Associations with Chronic Diseases.</title>
        <authorList>
            <person name="Tisza M.J."/>
            <person name="Buck C.B."/>
        </authorList>
    </citation>
    <scope>NUCLEOTIDE SEQUENCE</scope>
    <source>
        <strain evidence="2">CtQtc11</strain>
    </source>
</reference>
<sequence length="284" mass="34315">MKNVFNYDYDELISDPIIIGTDNEIERLLKNREIDHVYATKTIKSNNQFEIEIYPEFSRSTANRLNIKKKCKKAQRNLNEKNSRKQLERLINCNFKEDDLWVTFTYSNIYLPKNINEANKNMKNYIRRINYRRKKIGLDNAKYIFITEYDESKKKRVHHHLIIESGLSMDEIEDCWKFGKRNNVRKIDPDDEDGLTGLAKYLAKDPKGKKRWYSSKNLKKPKIRKSYTVFPYSKIRKMISNDLSIAELMQRQYKNKKYIEHEIMYNKVNHMFYIHVRMIARKDE</sequence>
<protein>
    <recommendedName>
        <fullName evidence="1">Replication-associated protein ORF2/G2P domain-containing protein</fullName>
    </recommendedName>
</protein>
<organism evidence="2">
    <name type="scientific">Siphoviridae sp. ctQtc11</name>
    <dbReference type="NCBI Taxonomy" id="2825497"/>
    <lineage>
        <taxon>Viruses</taxon>
        <taxon>Duplodnaviria</taxon>
        <taxon>Heunggongvirae</taxon>
        <taxon>Uroviricota</taxon>
        <taxon>Caudoviricetes</taxon>
    </lineage>
</organism>
<evidence type="ECO:0000313" key="2">
    <source>
        <dbReference type="EMBL" id="DAE01436.1"/>
    </source>
</evidence>
<dbReference type="EMBL" id="BK015325">
    <property type="protein sequence ID" value="DAE01436.1"/>
    <property type="molecule type" value="Genomic_DNA"/>
</dbReference>